<dbReference type="EMBL" id="SWLG01000003">
    <property type="protein sequence ID" value="TLS38454.1"/>
    <property type="molecule type" value="Genomic_DNA"/>
</dbReference>
<dbReference type="PROSITE" id="PS50965">
    <property type="entry name" value="NERD"/>
    <property type="match status" value="1"/>
</dbReference>
<evidence type="ECO:0000259" key="1">
    <source>
        <dbReference type="PROSITE" id="PS50965"/>
    </source>
</evidence>
<accession>A0A5R9FD20</accession>
<protein>
    <submittedName>
        <fullName evidence="2">NERD domain-containing protein</fullName>
    </submittedName>
</protein>
<dbReference type="GO" id="GO:0006265">
    <property type="term" value="P:DNA topological change"/>
    <property type="evidence" value="ECO:0007669"/>
    <property type="project" value="InterPro"/>
</dbReference>
<comment type="caution">
    <text evidence="2">The sequence shown here is derived from an EMBL/GenBank/DDBJ whole genome shotgun (WGS) entry which is preliminary data.</text>
</comment>
<dbReference type="GO" id="GO:0005694">
    <property type="term" value="C:chromosome"/>
    <property type="evidence" value="ECO:0007669"/>
    <property type="project" value="InterPro"/>
</dbReference>
<dbReference type="InterPro" id="IPR013498">
    <property type="entry name" value="Topo_IA_Znf"/>
</dbReference>
<evidence type="ECO:0000313" key="3">
    <source>
        <dbReference type="Proteomes" id="UP000308230"/>
    </source>
</evidence>
<dbReference type="Pfam" id="PF01396">
    <property type="entry name" value="Zn_ribbon_Top1"/>
    <property type="match status" value="1"/>
</dbReference>
<name>A0A5R9FD20_9BACL</name>
<proteinExistence type="predicted"/>
<dbReference type="OrthoDB" id="5782056at2"/>
<sequence length="252" mass="29036">MALFLIFVLIITLAFLQNPSVKGYIGEKAVTVLLNQLGKEYISLHDVMLPTNEVGKTVQIDHVVISKYGIFVIETKNFKGWIFGDETSKYWTQVIYKKKEKFYSPIKQNNAHISALKQFMGKEISPAVYTSIVCFTSKSTIKKMNTATPVIQTPKLIKTIKSFTRFRLSETEVSELYQKLTKHQQRVKKEFKPLKEKHIRVIKQNMNTKEQQINEQTCPKCQGDLIERKGKHGCFVGCSNYPKCRFTLRKSG</sequence>
<keyword evidence="3" id="KW-1185">Reference proteome</keyword>
<dbReference type="AlphaFoldDB" id="A0A5R9FD20"/>
<dbReference type="RefSeq" id="WP_138123751.1">
    <property type="nucleotide sequence ID" value="NZ_SWLG01000003.1"/>
</dbReference>
<evidence type="ECO:0000313" key="2">
    <source>
        <dbReference type="EMBL" id="TLS38454.1"/>
    </source>
</evidence>
<gene>
    <name evidence="2" type="ORF">FCL54_04765</name>
</gene>
<dbReference type="GO" id="GO:0003916">
    <property type="term" value="F:DNA topoisomerase activity"/>
    <property type="evidence" value="ECO:0007669"/>
    <property type="project" value="InterPro"/>
</dbReference>
<organism evidence="2 3">
    <name type="scientific">Exobacillus caeni</name>
    <dbReference type="NCBI Taxonomy" id="2574798"/>
    <lineage>
        <taxon>Bacteria</taxon>
        <taxon>Bacillati</taxon>
        <taxon>Bacillota</taxon>
        <taxon>Bacilli</taxon>
        <taxon>Bacillales</taxon>
        <taxon>Guptibacillaceae</taxon>
        <taxon>Exobacillus</taxon>
    </lineage>
</organism>
<reference evidence="2 3" key="1">
    <citation type="submission" date="2019-04" db="EMBL/GenBank/DDBJ databases">
        <title>Bacillus caeni sp. nov., a bacterium isolated from mangrove sediment.</title>
        <authorList>
            <person name="Huang H."/>
            <person name="Mo K."/>
            <person name="Hu Y."/>
        </authorList>
    </citation>
    <scope>NUCLEOTIDE SEQUENCE [LARGE SCALE GENOMIC DNA]</scope>
    <source>
        <strain evidence="2 3">HB172195</strain>
    </source>
</reference>
<dbReference type="GO" id="GO:0003677">
    <property type="term" value="F:DNA binding"/>
    <property type="evidence" value="ECO:0007669"/>
    <property type="project" value="InterPro"/>
</dbReference>
<dbReference type="InterPro" id="IPR011528">
    <property type="entry name" value="NERD"/>
</dbReference>
<dbReference type="Proteomes" id="UP000308230">
    <property type="component" value="Unassembled WGS sequence"/>
</dbReference>
<feature type="domain" description="NERD" evidence="1">
    <location>
        <begin position="22"/>
        <end position="139"/>
    </location>
</feature>
<dbReference type="SUPFAM" id="SSF57783">
    <property type="entry name" value="Zinc beta-ribbon"/>
    <property type="match status" value="1"/>
</dbReference>
<dbReference type="Gene3D" id="3.30.65.10">
    <property type="entry name" value="Bacterial Topoisomerase I, domain 1"/>
    <property type="match status" value="1"/>
</dbReference>
<dbReference type="Pfam" id="PF08378">
    <property type="entry name" value="NERD"/>
    <property type="match status" value="1"/>
</dbReference>